<name>A0ABR1BVT0_NECAM</name>
<evidence type="ECO:0000313" key="3">
    <source>
        <dbReference type="Proteomes" id="UP001303046"/>
    </source>
</evidence>
<feature type="compositionally biased region" description="Basic and acidic residues" evidence="1">
    <location>
        <begin position="80"/>
        <end position="93"/>
    </location>
</feature>
<reference evidence="2 3" key="1">
    <citation type="submission" date="2023-08" db="EMBL/GenBank/DDBJ databases">
        <title>A Necator americanus chromosomal reference genome.</title>
        <authorList>
            <person name="Ilik V."/>
            <person name="Petrzelkova K.J."/>
            <person name="Pardy F."/>
            <person name="Fuh T."/>
            <person name="Niatou-Singa F.S."/>
            <person name="Gouil Q."/>
            <person name="Baker L."/>
            <person name="Ritchie M.E."/>
            <person name="Jex A.R."/>
            <person name="Gazzola D."/>
            <person name="Li H."/>
            <person name="Toshio Fujiwara R."/>
            <person name="Zhan B."/>
            <person name="Aroian R.V."/>
            <person name="Pafco B."/>
            <person name="Schwarz E.M."/>
        </authorList>
    </citation>
    <scope>NUCLEOTIDE SEQUENCE [LARGE SCALE GENOMIC DNA]</scope>
    <source>
        <strain evidence="2 3">Aroian</strain>
        <tissue evidence="2">Whole animal</tissue>
    </source>
</reference>
<accession>A0ABR1BVT0</accession>
<dbReference type="EMBL" id="JAVFWL010000001">
    <property type="protein sequence ID" value="KAK6729315.1"/>
    <property type="molecule type" value="Genomic_DNA"/>
</dbReference>
<dbReference type="Proteomes" id="UP001303046">
    <property type="component" value="Unassembled WGS sequence"/>
</dbReference>
<organism evidence="2 3">
    <name type="scientific">Necator americanus</name>
    <name type="common">Human hookworm</name>
    <dbReference type="NCBI Taxonomy" id="51031"/>
    <lineage>
        <taxon>Eukaryota</taxon>
        <taxon>Metazoa</taxon>
        <taxon>Ecdysozoa</taxon>
        <taxon>Nematoda</taxon>
        <taxon>Chromadorea</taxon>
        <taxon>Rhabditida</taxon>
        <taxon>Rhabditina</taxon>
        <taxon>Rhabditomorpha</taxon>
        <taxon>Strongyloidea</taxon>
        <taxon>Ancylostomatidae</taxon>
        <taxon>Bunostominae</taxon>
        <taxon>Necator</taxon>
    </lineage>
</organism>
<feature type="compositionally biased region" description="Acidic residues" evidence="1">
    <location>
        <begin position="64"/>
        <end position="79"/>
    </location>
</feature>
<keyword evidence="3" id="KW-1185">Reference proteome</keyword>
<evidence type="ECO:0000313" key="2">
    <source>
        <dbReference type="EMBL" id="KAK6729315.1"/>
    </source>
</evidence>
<sequence length="93" mass="10001">MGIANKGFTTLPAATLRRSASREATNAIANIDDLNEGFDDLLLDNDAEVADDVGGDDMTPVVPDTDEYGSDISDYDSDEEAKNSWEGDDQKRG</sequence>
<gene>
    <name evidence="2" type="primary">Necator_chrI.g2522</name>
    <name evidence="2" type="ORF">RB195_006394</name>
</gene>
<comment type="caution">
    <text evidence="2">The sequence shown here is derived from an EMBL/GenBank/DDBJ whole genome shotgun (WGS) entry which is preliminary data.</text>
</comment>
<proteinExistence type="predicted"/>
<feature type="region of interest" description="Disordered" evidence="1">
    <location>
        <begin position="49"/>
        <end position="93"/>
    </location>
</feature>
<evidence type="ECO:0000256" key="1">
    <source>
        <dbReference type="SAM" id="MobiDB-lite"/>
    </source>
</evidence>
<protein>
    <submittedName>
        <fullName evidence="2">Uncharacterized protein</fullName>
    </submittedName>
</protein>